<name>A0A151R5K4_CAJCA</name>
<dbReference type="PANTHER" id="PTHR24121:SF22">
    <property type="entry name" value="PROTEIN ACCELERATED CELL DEATH 6-LIKE"/>
    <property type="match status" value="1"/>
</dbReference>
<feature type="repeat" description="ANK" evidence="2">
    <location>
        <begin position="136"/>
        <end position="158"/>
    </location>
</feature>
<dbReference type="Gene3D" id="1.25.40.20">
    <property type="entry name" value="Ankyrin repeat-containing domain"/>
    <property type="match status" value="1"/>
</dbReference>
<dbReference type="PROSITE" id="PS50088">
    <property type="entry name" value="ANK_REPEAT"/>
    <property type="match status" value="1"/>
</dbReference>
<dbReference type="Gramene" id="C.cajan_39229.t">
    <property type="protein sequence ID" value="C.cajan_39229.t"/>
    <property type="gene ID" value="C.cajan_39229"/>
</dbReference>
<dbReference type="PROSITE" id="PS50297">
    <property type="entry name" value="ANK_REP_REGION"/>
    <property type="match status" value="1"/>
</dbReference>
<feature type="region of interest" description="Disordered" evidence="3">
    <location>
        <begin position="283"/>
        <end position="321"/>
    </location>
</feature>
<dbReference type="InterPro" id="IPR002110">
    <property type="entry name" value="Ankyrin_rpt"/>
</dbReference>
<feature type="compositionally biased region" description="Polar residues" evidence="3">
    <location>
        <begin position="311"/>
        <end position="321"/>
    </location>
</feature>
<keyword evidence="2" id="KW-0040">ANK repeat</keyword>
<evidence type="ECO:0000256" key="2">
    <source>
        <dbReference type="PROSITE-ProRule" id="PRU00023"/>
    </source>
</evidence>
<evidence type="ECO:0000256" key="3">
    <source>
        <dbReference type="SAM" id="MobiDB-lite"/>
    </source>
</evidence>
<dbReference type="Pfam" id="PF12796">
    <property type="entry name" value="Ank_2"/>
    <property type="match status" value="1"/>
</dbReference>
<accession>A0A151R5K4</accession>
<dbReference type="SMART" id="SM00248">
    <property type="entry name" value="ANK"/>
    <property type="match status" value="4"/>
</dbReference>
<proteinExistence type="predicted"/>
<evidence type="ECO:0000256" key="1">
    <source>
        <dbReference type="ARBA" id="ARBA00004413"/>
    </source>
</evidence>
<dbReference type="EMBL" id="KQ484064">
    <property type="protein sequence ID" value="KYP37822.1"/>
    <property type="molecule type" value="Genomic_DNA"/>
</dbReference>
<dbReference type="Proteomes" id="UP000075243">
    <property type="component" value="Unassembled WGS sequence"/>
</dbReference>
<feature type="region of interest" description="Disordered" evidence="3">
    <location>
        <begin position="1"/>
        <end position="73"/>
    </location>
</feature>
<dbReference type="InterPro" id="IPR036770">
    <property type="entry name" value="Ankyrin_rpt-contain_sf"/>
</dbReference>
<reference evidence="4" key="1">
    <citation type="journal article" date="2012" name="Nat. Biotechnol.">
        <title>Draft genome sequence of pigeonpea (Cajanus cajan), an orphan legume crop of resource-poor farmers.</title>
        <authorList>
            <person name="Varshney R.K."/>
            <person name="Chen W."/>
            <person name="Li Y."/>
            <person name="Bharti A.K."/>
            <person name="Saxena R.K."/>
            <person name="Schlueter J.A."/>
            <person name="Donoghue M.T."/>
            <person name="Azam S."/>
            <person name="Fan G."/>
            <person name="Whaley A.M."/>
            <person name="Farmer A.D."/>
            <person name="Sheridan J."/>
            <person name="Iwata A."/>
            <person name="Tuteja R."/>
            <person name="Penmetsa R.V."/>
            <person name="Wu W."/>
            <person name="Upadhyaya H.D."/>
            <person name="Yang S.P."/>
            <person name="Shah T."/>
            <person name="Saxena K.B."/>
            <person name="Michael T."/>
            <person name="McCombie W.R."/>
            <person name="Yang B."/>
            <person name="Zhang G."/>
            <person name="Yang H."/>
            <person name="Wang J."/>
            <person name="Spillane C."/>
            <person name="Cook D.R."/>
            <person name="May G.D."/>
            <person name="Xu X."/>
            <person name="Jackson S.A."/>
        </authorList>
    </citation>
    <scope>NUCLEOTIDE SEQUENCE [LARGE SCALE GENOMIC DNA]</scope>
</reference>
<keyword evidence="5" id="KW-1185">Reference proteome</keyword>
<protein>
    <submittedName>
        <fullName evidence="4">Uncharacterized protein</fullName>
    </submittedName>
</protein>
<organism evidence="4 5">
    <name type="scientific">Cajanus cajan</name>
    <name type="common">Pigeon pea</name>
    <name type="synonym">Cajanus indicus</name>
    <dbReference type="NCBI Taxonomy" id="3821"/>
    <lineage>
        <taxon>Eukaryota</taxon>
        <taxon>Viridiplantae</taxon>
        <taxon>Streptophyta</taxon>
        <taxon>Embryophyta</taxon>
        <taxon>Tracheophyta</taxon>
        <taxon>Spermatophyta</taxon>
        <taxon>Magnoliopsida</taxon>
        <taxon>eudicotyledons</taxon>
        <taxon>Gunneridae</taxon>
        <taxon>Pentapetalae</taxon>
        <taxon>rosids</taxon>
        <taxon>fabids</taxon>
        <taxon>Fabales</taxon>
        <taxon>Fabaceae</taxon>
        <taxon>Papilionoideae</taxon>
        <taxon>50 kb inversion clade</taxon>
        <taxon>NPAAA clade</taxon>
        <taxon>indigoferoid/millettioid clade</taxon>
        <taxon>Phaseoleae</taxon>
        <taxon>Cajanus</taxon>
    </lineage>
</organism>
<dbReference type="GO" id="GO:0005886">
    <property type="term" value="C:plasma membrane"/>
    <property type="evidence" value="ECO:0007669"/>
    <property type="project" value="UniProtKB-SubCell"/>
</dbReference>
<comment type="subcellular location">
    <subcellularLocation>
        <location evidence="1">Cell membrane</location>
        <topology evidence="1">Peripheral membrane protein</topology>
        <orientation evidence="1">Cytoplasmic side</orientation>
    </subcellularLocation>
</comment>
<evidence type="ECO:0000313" key="4">
    <source>
        <dbReference type="EMBL" id="KYP37822.1"/>
    </source>
</evidence>
<dbReference type="AlphaFoldDB" id="A0A151R5K4"/>
<dbReference type="PANTHER" id="PTHR24121">
    <property type="entry name" value="NO MECHANORECEPTOR POTENTIAL C, ISOFORM D-RELATED"/>
    <property type="match status" value="1"/>
</dbReference>
<feature type="compositionally biased region" description="Basic and acidic residues" evidence="3">
    <location>
        <begin position="294"/>
        <end position="309"/>
    </location>
</feature>
<dbReference type="STRING" id="3821.A0A151R5K4"/>
<dbReference type="SUPFAM" id="SSF48403">
    <property type="entry name" value="Ankyrin repeat"/>
    <property type="match status" value="1"/>
</dbReference>
<sequence length="353" mass="39192">MSTNSDDIEKNYSGVEEPSTSRNEIDESETQNSEPTDDIEKNYSGVEEPSTSSNEIDESETQNSEPTDEIQGRDLCLSKKTSDLIKHHKPIPDECVLQKSPLGNTVLHVAARYQNDDLVEKITKNASHLLHAKNKNGDTALHVAARYGHVSTLRKLFDACLSNLPFPYSENPKEAVEETLVRNKQGNTFFHEALLNGHAPKDVRSMLRSKETSIRVGFTELVERVALFRTNNDGQCVLYLAIEGGYKEFVMNALEKLRSQHSALDELIQNHQELVEIISKDIEPAAPPPLPPQFRDKLSKDQGEPREGDQPDSTLVSSSAYPSKGGVRNLARGCGNNFWVVGLAPNPLPNACF</sequence>
<gene>
    <name evidence="4" type="ORF">KK1_040963</name>
</gene>
<evidence type="ECO:0000313" key="5">
    <source>
        <dbReference type="Proteomes" id="UP000075243"/>
    </source>
</evidence>